<dbReference type="Gene3D" id="3.40.462.20">
    <property type="match status" value="1"/>
</dbReference>
<name>A0A1I4NU68_9HYPH</name>
<dbReference type="PANTHER" id="PTHR42973:SF39">
    <property type="entry name" value="FAD-BINDING PCMH-TYPE DOMAIN-CONTAINING PROTEIN"/>
    <property type="match status" value="1"/>
</dbReference>
<gene>
    <name evidence="7" type="ORF">SAMN05192568_102215</name>
</gene>
<dbReference type="PANTHER" id="PTHR42973">
    <property type="entry name" value="BINDING OXIDOREDUCTASE, PUTATIVE (AFU_ORTHOLOGUE AFUA_1G17690)-RELATED"/>
    <property type="match status" value="1"/>
</dbReference>
<evidence type="ECO:0000256" key="3">
    <source>
        <dbReference type="ARBA" id="ARBA00022630"/>
    </source>
</evidence>
<feature type="domain" description="FAD-binding PCMH-type" evidence="6">
    <location>
        <begin position="57"/>
        <end position="229"/>
    </location>
</feature>
<dbReference type="Gene3D" id="3.30.43.10">
    <property type="entry name" value="Uridine Diphospho-n-acetylenolpyruvylglucosamine Reductase, domain 2"/>
    <property type="match status" value="1"/>
</dbReference>
<proteinExistence type="inferred from homology"/>
<dbReference type="InterPro" id="IPR006093">
    <property type="entry name" value="Oxy_OxRdtase_FAD_BS"/>
</dbReference>
<comment type="similarity">
    <text evidence="2">Belongs to the oxygen-dependent FAD-linked oxidoreductase family.</text>
</comment>
<evidence type="ECO:0000256" key="2">
    <source>
        <dbReference type="ARBA" id="ARBA00005466"/>
    </source>
</evidence>
<organism evidence="7 8">
    <name type="scientific">Methylobacterium pseudosasicola</name>
    <dbReference type="NCBI Taxonomy" id="582667"/>
    <lineage>
        <taxon>Bacteria</taxon>
        <taxon>Pseudomonadati</taxon>
        <taxon>Pseudomonadota</taxon>
        <taxon>Alphaproteobacteria</taxon>
        <taxon>Hyphomicrobiales</taxon>
        <taxon>Methylobacteriaceae</taxon>
        <taxon>Methylobacterium</taxon>
    </lineage>
</organism>
<protein>
    <submittedName>
        <fullName evidence="7">FAD/FMN-containing dehydrogenase</fullName>
    </submittedName>
</protein>
<dbReference type="Proteomes" id="UP000199048">
    <property type="component" value="Unassembled WGS sequence"/>
</dbReference>
<dbReference type="Pfam" id="PF01565">
    <property type="entry name" value="FAD_binding_4"/>
    <property type="match status" value="1"/>
</dbReference>
<dbReference type="SUPFAM" id="SSF56176">
    <property type="entry name" value="FAD-binding/transporter-associated domain-like"/>
    <property type="match status" value="1"/>
</dbReference>
<keyword evidence="8" id="KW-1185">Reference proteome</keyword>
<dbReference type="EMBL" id="FOTK01000022">
    <property type="protein sequence ID" value="SFM19058.1"/>
    <property type="molecule type" value="Genomic_DNA"/>
</dbReference>
<dbReference type="AlphaFoldDB" id="A0A1I4NU68"/>
<dbReference type="InterPro" id="IPR016169">
    <property type="entry name" value="FAD-bd_PCMH_sub2"/>
</dbReference>
<dbReference type="STRING" id="582667.SAMN05192568_102215"/>
<dbReference type="InterPro" id="IPR016167">
    <property type="entry name" value="FAD-bd_PCMH_sub1"/>
</dbReference>
<reference evidence="8" key="1">
    <citation type="submission" date="2016-10" db="EMBL/GenBank/DDBJ databases">
        <authorList>
            <person name="Varghese N."/>
            <person name="Submissions S."/>
        </authorList>
    </citation>
    <scope>NUCLEOTIDE SEQUENCE [LARGE SCALE GENOMIC DNA]</scope>
    <source>
        <strain evidence="8">BL36</strain>
    </source>
</reference>
<evidence type="ECO:0000256" key="1">
    <source>
        <dbReference type="ARBA" id="ARBA00001974"/>
    </source>
</evidence>
<dbReference type="InterPro" id="IPR050416">
    <property type="entry name" value="FAD-linked_Oxidoreductase"/>
</dbReference>
<evidence type="ECO:0000256" key="4">
    <source>
        <dbReference type="ARBA" id="ARBA00022827"/>
    </source>
</evidence>
<dbReference type="GO" id="GO:0016491">
    <property type="term" value="F:oxidoreductase activity"/>
    <property type="evidence" value="ECO:0007669"/>
    <property type="project" value="UniProtKB-KW"/>
</dbReference>
<sequence length="490" mass="53078">MVCAGSDSMDLSRALVSSVANMDVEHLRSACRGPVIAAGDPGFREALHGNLWNRLIPDRAPDVLVKAADDDDVIAAVTFARANGLKVVVRGGGHNWCQPTLRNGGLLIDLENLNRFLSVDVESRRAIIQPIISNRDIQKTLNPLGLAFPTGHCPQVKASGYFLGGGMAWNPTVWGFGAESLEAIELVTAQGELITASETENADYFWAARGAGPGFFGIVTKYVLKLHPLPKAIHGQEIFYRLADAPAIGRWLGDIAPDLSPSIELTLFLVQAPPALQAGAAGQNGWVCMVTATAFEDTPEAARAALQPLDRSPIEALARSVATPLDFEQLFDASGALFPEGVRSRVEATYSNHSPGDVMDVILPLWPKAPSATSVFLLTIFCGPDVPAPRKTMARSITSKIYGGPWTMWREAEADPANAAWHQQVITALRPYNIGYYIGESNTVENPDLVAQSFAPENWDKLRRLRAHYDPEGVFFDYSEGFSGKSETVR</sequence>
<evidence type="ECO:0000256" key="5">
    <source>
        <dbReference type="ARBA" id="ARBA00023002"/>
    </source>
</evidence>
<comment type="cofactor">
    <cofactor evidence="1">
        <name>FAD</name>
        <dbReference type="ChEBI" id="CHEBI:57692"/>
    </cofactor>
</comment>
<keyword evidence="5" id="KW-0560">Oxidoreductase</keyword>
<dbReference type="PROSITE" id="PS51387">
    <property type="entry name" value="FAD_PCMH"/>
    <property type="match status" value="1"/>
</dbReference>
<dbReference type="Gene3D" id="3.30.465.10">
    <property type="match status" value="1"/>
</dbReference>
<keyword evidence="3" id="KW-0285">Flavoprotein</keyword>
<dbReference type="InterPro" id="IPR016166">
    <property type="entry name" value="FAD-bd_PCMH"/>
</dbReference>
<evidence type="ECO:0000259" key="6">
    <source>
        <dbReference type="PROSITE" id="PS51387"/>
    </source>
</evidence>
<evidence type="ECO:0000313" key="8">
    <source>
        <dbReference type="Proteomes" id="UP000199048"/>
    </source>
</evidence>
<keyword evidence="4" id="KW-0274">FAD</keyword>
<dbReference type="InterPro" id="IPR036318">
    <property type="entry name" value="FAD-bd_PCMH-like_sf"/>
</dbReference>
<evidence type="ECO:0000313" key="7">
    <source>
        <dbReference type="EMBL" id="SFM19058.1"/>
    </source>
</evidence>
<dbReference type="InterPro" id="IPR006094">
    <property type="entry name" value="Oxid_FAD_bind_N"/>
</dbReference>
<dbReference type="GO" id="GO:0071949">
    <property type="term" value="F:FAD binding"/>
    <property type="evidence" value="ECO:0007669"/>
    <property type="project" value="InterPro"/>
</dbReference>
<dbReference type="PROSITE" id="PS00862">
    <property type="entry name" value="OX2_COVAL_FAD"/>
    <property type="match status" value="1"/>
</dbReference>
<accession>A0A1I4NU68</accession>